<keyword evidence="7 17" id="KW-0547">Nucleotide-binding</keyword>
<keyword evidence="18" id="KW-0460">Magnesium</keyword>
<evidence type="ECO:0000256" key="12">
    <source>
        <dbReference type="ARBA" id="ARBA00023136"/>
    </source>
</evidence>
<evidence type="ECO:0000256" key="6">
    <source>
        <dbReference type="ARBA" id="ARBA00022692"/>
    </source>
</evidence>
<keyword evidence="11" id="KW-0443">Lipid metabolism</keyword>
<dbReference type="GO" id="GO:0036433">
    <property type="term" value="F:di-trans, poly-cis-undecaprenol kinase activity"/>
    <property type="evidence" value="ECO:0007669"/>
    <property type="project" value="UniProtKB-EC"/>
</dbReference>
<comment type="similarity">
    <text evidence="2">Belongs to the bacterial diacylglycerol kinase family.</text>
</comment>
<evidence type="ECO:0000256" key="18">
    <source>
        <dbReference type="PIRSR" id="PIRSR600829-4"/>
    </source>
</evidence>
<evidence type="ECO:0000256" key="1">
    <source>
        <dbReference type="ARBA" id="ARBA00004651"/>
    </source>
</evidence>
<evidence type="ECO:0000256" key="14">
    <source>
        <dbReference type="ARBA" id="ARBA00023264"/>
    </source>
</evidence>
<dbReference type="GO" id="GO:0005524">
    <property type="term" value="F:ATP binding"/>
    <property type="evidence" value="ECO:0007669"/>
    <property type="project" value="UniProtKB-KW"/>
</dbReference>
<comment type="cofactor">
    <cofactor evidence="18">
        <name>Mg(2+)</name>
        <dbReference type="ChEBI" id="CHEBI:18420"/>
    </cofactor>
    <text evidence="18">Mn(2+), Zn(2+), Cd(2+) and Co(2+) support activity to lesser extents.</text>
</comment>
<evidence type="ECO:0000256" key="13">
    <source>
        <dbReference type="ARBA" id="ARBA00023209"/>
    </source>
</evidence>
<sequence length="122" mass="12721">MSDQPAPLSLAKRWRNKFACALRGIVIGCFEEDSFAIHLPAAVIVLVYGSSQGVGLIPWLLLVLCVTIVLAAELFNSAIERLAAAITHEVNPLVRDALDIASGAVLVAALGAAAVGALILFS</sequence>
<keyword evidence="8 20" id="KW-0418">Kinase</keyword>
<keyword evidence="21" id="KW-1185">Reference proteome</keyword>
<dbReference type="Pfam" id="PF01219">
    <property type="entry name" value="DAGK_prokar"/>
    <property type="match status" value="1"/>
</dbReference>
<feature type="binding site" evidence="17">
    <location>
        <position position="32"/>
    </location>
    <ligand>
        <name>ATP</name>
        <dbReference type="ChEBI" id="CHEBI:30616"/>
    </ligand>
</feature>
<protein>
    <submittedName>
        <fullName evidence="20">Undecaprenol kinase</fullName>
        <ecNumber evidence="20">2.7.1.66</ecNumber>
    </submittedName>
</protein>
<keyword evidence="4" id="KW-0444">Lipid biosynthesis</keyword>
<evidence type="ECO:0000256" key="3">
    <source>
        <dbReference type="ARBA" id="ARBA00022475"/>
    </source>
</evidence>
<dbReference type="RefSeq" id="WP_146572995.1">
    <property type="nucleotide sequence ID" value="NZ_SJPH01000003.1"/>
</dbReference>
<keyword evidence="9 17" id="KW-0067">ATP-binding</keyword>
<keyword evidence="13" id="KW-0594">Phospholipid biosynthesis</keyword>
<evidence type="ECO:0000256" key="10">
    <source>
        <dbReference type="ARBA" id="ARBA00022989"/>
    </source>
</evidence>
<evidence type="ECO:0000256" key="11">
    <source>
        <dbReference type="ARBA" id="ARBA00023098"/>
    </source>
</evidence>
<evidence type="ECO:0000313" key="20">
    <source>
        <dbReference type="EMBL" id="TWT46462.1"/>
    </source>
</evidence>
<evidence type="ECO:0000256" key="9">
    <source>
        <dbReference type="ARBA" id="ARBA00022840"/>
    </source>
</evidence>
<feature type="transmembrane region" description="Helical" evidence="19">
    <location>
        <begin position="97"/>
        <end position="121"/>
    </location>
</feature>
<dbReference type="Proteomes" id="UP000318995">
    <property type="component" value="Unassembled WGS sequence"/>
</dbReference>
<dbReference type="PANTHER" id="PTHR34299:SF1">
    <property type="entry name" value="DIACYLGLYCEROL KINASE"/>
    <property type="match status" value="1"/>
</dbReference>
<proteinExistence type="inferred from homology"/>
<feature type="binding site" evidence="17">
    <location>
        <position position="80"/>
    </location>
    <ligand>
        <name>ATP</name>
        <dbReference type="ChEBI" id="CHEBI:30616"/>
    </ligand>
</feature>
<evidence type="ECO:0000313" key="21">
    <source>
        <dbReference type="Proteomes" id="UP000318995"/>
    </source>
</evidence>
<dbReference type="InterPro" id="IPR036945">
    <property type="entry name" value="DAGK_sf"/>
</dbReference>
<evidence type="ECO:0000256" key="17">
    <source>
        <dbReference type="PIRSR" id="PIRSR600829-3"/>
    </source>
</evidence>
<keyword evidence="18" id="KW-0479">Metal-binding</keyword>
<dbReference type="PANTHER" id="PTHR34299">
    <property type="entry name" value="DIACYLGLYCEROL KINASE"/>
    <property type="match status" value="1"/>
</dbReference>
<evidence type="ECO:0000256" key="15">
    <source>
        <dbReference type="PIRSR" id="PIRSR600829-1"/>
    </source>
</evidence>
<feature type="binding site" evidence="18">
    <location>
        <position position="32"/>
    </location>
    <ligand>
        <name>a divalent metal cation</name>
        <dbReference type="ChEBI" id="CHEBI:60240"/>
    </ligand>
</feature>
<keyword evidence="12 19" id="KW-0472">Membrane</keyword>
<evidence type="ECO:0000256" key="4">
    <source>
        <dbReference type="ARBA" id="ARBA00022516"/>
    </source>
</evidence>
<feature type="active site" description="Proton acceptor" evidence="15">
    <location>
        <position position="73"/>
    </location>
</feature>
<dbReference type="GO" id="GO:0046872">
    <property type="term" value="F:metal ion binding"/>
    <property type="evidence" value="ECO:0007669"/>
    <property type="project" value="UniProtKB-KW"/>
</dbReference>
<evidence type="ECO:0000256" key="16">
    <source>
        <dbReference type="PIRSR" id="PIRSR600829-2"/>
    </source>
</evidence>
<gene>
    <name evidence="20" type="primary">dgkA</name>
    <name evidence="20" type="ORF">Pla111_15580</name>
</gene>
<name>A0A5C5WA10_9BACT</name>
<dbReference type="EC" id="2.7.1.66" evidence="20"/>
<dbReference type="InterPro" id="IPR000829">
    <property type="entry name" value="DAGK"/>
</dbReference>
<feature type="binding site" evidence="16">
    <location>
        <position position="73"/>
    </location>
    <ligand>
        <name>substrate</name>
    </ligand>
</feature>
<keyword evidence="14" id="KW-1208">Phospholipid metabolism</keyword>
<reference evidence="20 21" key="1">
    <citation type="submission" date="2019-02" db="EMBL/GenBank/DDBJ databases">
        <title>Deep-cultivation of Planctomycetes and their phenomic and genomic characterization uncovers novel biology.</title>
        <authorList>
            <person name="Wiegand S."/>
            <person name="Jogler M."/>
            <person name="Boedeker C."/>
            <person name="Pinto D."/>
            <person name="Vollmers J."/>
            <person name="Rivas-Marin E."/>
            <person name="Kohn T."/>
            <person name="Peeters S.H."/>
            <person name="Heuer A."/>
            <person name="Rast P."/>
            <person name="Oberbeckmann S."/>
            <person name="Bunk B."/>
            <person name="Jeske O."/>
            <person name="Meyerdierks A."/>
            <person name="Storesund J.E."/>
            <person name="Kallscheuer N."/>
            <person name="Luecker S."/>
            <person name="Lage O.M."/>
            <person name="Pohl T."/>
            <person name="Merkel B.J."/>
            <person name="Hornburger P."/>
            <person name="Mueller R.-W."/>
            <person name="Bruemmer F."/>
            <person name="Labrenz M."/>
            <person name="Spormann A.M."/>
            <person name="Op Den Camp H."/>
            <person name="Overmann J."/>
            <person name="Amann R."/>
            <person name="Jetten M.S.M."/>
            <person name="Mascher T."/>
            <person name="Medema M.H."/>
            <person name="Devos D.P."/>
            <person name="Kaster A.-K."/>
            <person name="Ovreas L."/>
            <person name="Rohde M."/>
            <person name="Galperin M.Y."/>
            <person name="Jogler C."/>
        </authorList>
    </citation>
    <scope>NUCLEOTIDE SEQUENCE [LARGE SCALE GENOMIC DNA]</scope>
    <source>
        <strain evidence="20 21">Pla111</strain>
    </source>
</reference>
<comment type="caution">
    <text evidence="20">The sequence shown here is derived from an EMBL/GenBank/DDBJ whole genome shotgun (WGS) entry which is preliminary data.</text>
</comment>
<evidence type="ECO:0000256" key="5">
    <source>
        <dbReference type="ARBA" id="ARBA00022679"/>
    </source>
</evidence>
<evidence type="ECO:0000256" key="7">
    <source>
        <dbReference type="ARBA" id="ARBA00022741"/>
    </source>
</evidence>
<keyword evidence="5 20" id="KW-0808">Transferase</keyword>
<keyword evidence="10 19" id="KW-1133">Transmembrane helix</keyword>
<dbReference type="GO" id="GO:0008654">
    <property type="term" value="P:phospholipid biosynthetic process"/>
    <property type="evidence" value="ECO:0007669"/>
    <property type="project" value="UniProtKB-KW"/>
</dbReference>
<evidence type="ECO:0000256" key="8">
    <source>
        <dbReference type="ARBA" id="ARBA00022777"/>
    </source>
</evidence>
<feature type="binding site" evidence="16">
    <location>
        <position position="102"/>
    </location>
    <ligand>
        <name>substrate</name>
    </ligand>
</feature>
<feature type="transmembrane region" description="Helical" evidence="19">
    <location>
        <begin position="56"/>
        <end position="76"/>
    </location>
</feature>
<evidence type="ECO:0000256" key="2">
    <source>
        <dbReference type="ARBA" id="ARBA00005967"/>
    </source>
</evidence>
<feature type="binding site" evidence="18">
    <location>
        <position position="80"/>
    </location>
    <ligand>
        <name>a divalent metal cation</name>
        <dbReference type="ChEBI" id="CHEBI:60240"/>
    </ligand>
</feature>
<organism evidence="20 21">
    <name type="scientific">Botrimarina hoheduenensis</name>
    <dbReference type="NCBI Taxonomy" id="2528000"/>
    <lineage>
        <taxon>Bacteria</taxon>
        <taxon>Pseudomonadati</taxon>
        <taxon>Planctomycetota</taxon>
        <taxon>Planctomycetia</taxon>
        <taxon>Pirellulales</taxon>
        <taxon>Lacipirellulaceae</taxon>
        <taxon>Botrimarina</taxon>
    </lineage>
</organism>
<evidence type="ECO:0000256" key="19">
    <source>
        <dbReference type="SAM" id="Phobius"/>
    </source>
</evidence>
<dbReference type="CDD" id="cd14263">
    <property type="entry name" value="DAGK_IM_like"/>
    <property type="match status" value="1"/>
</dbReference>
<accession>A0A5C5WA10</accession>
<dbReference type="EMBL" id="SJPH01000003">
    <property type="protein sequence ID" value="TWT46462.1"/>
    <property type="molecule type" value="Genomic_DNA"/>
</dbReference>
<keyword evidence="3" id="KW-1003">Cell membrane</keyword>
<comment type="subcellular location">
    <subcellularLocation>
        <location evidence="1">Cell membrane</location>
        <topology evidence="1">Multi-pass membrane protein</topology>
    </subcellularLocation>
</comment>
<keyword evidence="6 19" id="KW-0812">Transmembrane</keyword>
<dbReference type="AlphaFoldDB" id="A0A5C5WA10"/>
<dbReference type="Gene3D" id="1.10.287.3610">
    <property type="match status" value="1"/>
</dbReference>
<dbReference type="GO" id="GO:0005886">
    <property type="term" value="C:plasma membrane"/>
    <property type="evidence" value="ECO:0007669"/>
    <property type="project" value="UniProtKB-SubCell"/>
</dbReference>
<dbReference type="OrthoDB" id="290917at2"/>